<dbReference type="EC" id="2.4.-.-" evidence="2"/>
<dbReference type="PANTHER" id="PTHR43179">
    <property type="entry name" value="RHAMNOSYLTRANSFERASE WBBL"/>
    <property type="match status" value="1"/>
</dbReference>
<dbReference type="Proteomes" id="UP000004431">
    <property type="component" value="Unassembled WGS sequence"/>
</dbReference>
<evidence type="ECO:0000313" key="3">
    <source>
        <dbReference type="Proteomes" id="UP000004431"/>
    </source>
</evidence>
<reference evidence="2 3" key="1">
    <citation type="submission" date="2010-08" db="EMBL/GenBank/DDBJ databases">
        <authorList>
            <person name="Durkin A.S."/>
            <person name="Madupu R."/>
            <person name="Torralba M."/>
            <person name="Gillis M."/>
            <person name="Methe B."/>
            <person name="Sutton G."/>
            <person name="Nelson K.E."/>
        </authorList>
    </citation>
    <scope>NUCLEOTIDE SEQUENCE [LARGE SCALE GENOMIC DNA]</scope>
    <source>
        <strain evidence="2 3">PB189-T1-4</strain>
    </source>
</reference>
<feature type="domain" description="Glycosyltransferase 2-like" evidence="1">
    <location>
        <begin position="744"/>
        <end position="925"/>
    </location>
</feature>
<keyword evidence="2" id="KW-0328">Glycosyltransferase</keyword>
<accession>A0ABN0AYS6</accession>
<gene>
    <name evidence="2" type="ORF">HMPREF9248_0691</name>
</gene>
<keyword evidence="2" id="KW-0808">Transferase</keyword>
<evidence type="ECO:0000313" key="2">
    <source>
        <dbReference type="EMBL" id="EFL43650.1"/>
    </source>
</evidence>
<dbReference type="Pfam" id="PF00535">
    <property type="entry name" value="Glycos_transf_2"/>
    <property type="match status" value="1"/>
</dbReference>
<evidence type="ECO:0000259" key="1">
    <source>
        <dbReference type="Pfam" id="PF00535"/>
    </source>
</evidence>
<sequence>MNTNQHAFRLHIGHITRGRGKIFMEVCLEAPLTACCDASVDDRERAALATTRAFAALSSRISFRAYAMGASVAAATSTTSTSAPSVFLPCECIDITTTRDVCMSMQASASAAHRRVCVKRAVCVLSVFTSVQTLVVEAYETPKTHSTDSPVLVCRVQKTLHAEFVKRTGQLNTLVHNAHAEAIRNIDARGMRPGARIDLLEIRPRNIAEQPTEELLLYVELPCVVTDKKPTSETQLAPTPVQHTVPPARSDINTPCMLALYNEAGELITTEYRVLSDSTQLVGSNHGAATRTMIVSFAVPAPARAYCVWAYTNTPHAQLASIHAAQLPCEQSSFVTFEDFYVADVRRASAARTQSAADDERYPAWFMQHACTKRDTLCQRESYERLRAGMHAQYPLINTALTCVVWADAFLGDTKDAACSPNDLLAPIAPTDTDGNTDSVVAAAQRTLLSIEAQTLHNATVVVVCAPQLYAALSRACAYVAHESWLSGALCVHAFDSAPPNRYDALFQTITSMQATASGSLQAHNSYCLQLFAGDVLSVDALYWYASSICKNPGVQAVYCDEDAATFSEYGQLTGVHHPYFKTDWDSTLLAFTPYVSHGLAVSLDVLQQTGEVLQHVGDVLQQTVCTHPSVLVHAAAFLIANTTAAFTPHAMAIPQHIRRVLYHAQAPHPALCHPASSQLSAYATLVSELRTQYLQNIDLLRAEQTEQTAQTAQTSPLCTITCSVSSDGTRTEHYKWNRQPLVSIIIPTKDAVDVLLRCITSIYAKTTWPYVEVILVENNSTNDATFAYYKTLQAAHNNLRVCVCKTGGVFNFSRVVNAGAAAAKGEYLLFLNNDTEVITPNWIERLLSTFAYERVGIAGAKLLFANNTIQHAGVVLGSNLWSPQHVYSGIDAAYEGYAHMNVYNHEQRAVTGACMMMPRRVYDECGSFDESLPVNFNDTDVCLRVRAHGYTIVQRSDTQLYHHESVSRGHADNPARLERLMFDFGTFWTRWSHTLRKSDPWYSENFGYNNIYCGLDAMRRF</sequence>
<dbReference type="InterPro" id="IPR001173">
    <property type="entry name" value="Glyco_trans_2-like"/>
</dbReference>
<keyword evidence="3" id="KW-1185">Reference proteome</keyword>
<dbReference type="Gene3D" id="3.90.550.10">
    <property type="entry name" value="Spore Coat Polysaccharide Biosynthesis Protein SpsA, Chain A"/>
    <property type="match status" value="1"/>
</dbReference>
<dbReference type="SUPFAM" id="SSF53448">
    <property type="entry name" value="Nucleotide-diphospho-sugar transferases"/>
    <property type="match status" value="1"/>
</dbReference>
<dbReference type="EMBL" id="AEDQ01000033">
    <property type="protein sequence ID" value="EFL43650.1"/>
    <property type="molecule type" value="Genomic_DNA"/>
</dbReference>
<dbReference type="InterPro" id="IPR029044">
    <property type="entry name" value="Nucleotide-diphossugar_trans"/>
</dbReference>
<protein>
    <submittedName>
        <fullName evidence="2">Glycosyltransferase, group 2 family protein</fullName>
        <ecNumber evidence="2">2.4.-.-</ecNumber>
    </submittedName>
</protein>
<dbReference type="GO" id="GO:0016757">
    <property type="term" value="F:glycosyltransferase activity"/>
    <property type="evidence" value="ECO:0007669"/>
    <property type="project" value="UniProtKB-KW"/>
</dbReference>
<proteinExistence type="predicted"/>
<name>A0ABN0AYS6_9ACTN</name>
<organism evidence="2 3">
    <name type="scientific">Fannyhessea vaginae PB189-T1-4</name>
    <dbReference type="NCBI Taxonomy" id="866774"/>
    <lineage>
        <taxon>Bacteria</taxon>
        <taxon>Bacillati</taxon>
        <taxon>Actinomycetota</taxon>
        <taxon>Coriobacteriia</taxon>
        <taxon>Coriobacteriales</taxon>
        <taxon>Atopobiaceae</taxon>
        <taxon>Fannyhessea</taxon>
    </lineage>
</organism>
<comment type="caution">
    <text evidence="2">The sequence shown here is derived from an EMBL/GenBank/DDBJ whole genome shotgun (WGS) entry which is preliminary data.</text>
</comment>
<dbReference type="RefSeq" id="WP_006304782.1">
    <property type="nucleotide sequence ID" value="NZ_AEDQ01000033.1"/>
</dbReference>
<dbReference type="PANTHER" id="PTHR43179:SF7">
    <property type="entry name" value="RHAMNOSYLTRANSFERASE WBBL"/>
    <property type="match status" value="1"/>
</dbReference>
<dbReference type="CDD" id="cd04186">
    <property type="entry name" value="GT_2_like_c"/>
    <property type="match status" value="1"/>
</dbReference>